<dbReference type="GO" id="GO:0046872">
    <property type="term" value="F:metal ion binding"/>
    <property type="evidence" value="ECO:0007669"/>
    <property type="project" value="UniProtKB-KW"/>
</dbReference>
<evidence type="ECO:0000256" key="2">
    <source>
        <dbReference type="ARBA" id="ARBA00023134"/>
    </source>
</evidence>
<dbReference type="PRINTS" id="PR00449">
    <property type="entry name" value="RASTRNSFRMNG"/>
</dbReference>
<evidence type="ECO:0008006" key="7">
    <source>
        <dbReference type="Google" id="ProtNLM"/>
    </source>
</evidence>
<dbReference type="SMART" id="SM00178">
    <property type="entry name" value="SAR"/>
    <property type="match status" value="1"/>
</dbReference>
<evidence type="ECO:0000256" key="3">
    <source>
        <dbReference type="PIRSR" id="PIRSR606689-1"/>
    </source>
</evidence>
<keyword evidence="4" id="KW-0460">Magnesium</keyword>
<evidence type="ECO:0000256" key="1">
    <source>
        <dbReference type="ARBA" id="ARBA00022741"/>
    </source>
</evidence>
<dbReference type="InterPro" id="IPR005225">
    <property type="entry name" value="Small_GTP-bd"/>
</dbReference>
<dbReference type="InterPro" id="IPR024156">
    <property type="entry name" value="Small_GTPase_ARF"/>
</dbReference>
<feature type="binding site" evidence="3">
    <location>
        <begin position="135"/>
        <end position="138"/>
    </location>
    <ligand>
        <name>GTP</name>
        <dbReference type="ChEBI" id="CHEBI:37565"/>
    </ligand>
</feature>
<dbReference type="OrthoDB" id="2983126at2759"/>
<protein>
    <recommendedName>
        <fullName evidence="7">ADP-ribosylation factor</fullName>
    </recommendedName>
</protein>
<keyword evidence="2 3" id="KW-0342">GTP-binding</keyword>
<dbReference type="SMART" id="SM00175">
    <property type="entry name" value="RAB"/>
    <property type="match status" value="1"/>
</dbReference>
<feature type="binding site" evidence="4">
    <location>
        <position position="56"/>
    </location>
    <ligand>
        <name>Mg(2+)</name>
        <dbReference type="ChEBI" id="CHEBI:18420"/>
    </ligand>
</feature>
<dbReference type="Pfam" id="PF00025">
    <property type="entry name" value="Arf"/>
    <property type="match status" value="1"/>
</dbReference>
<sequence length="205" mass="22550">MGSALSSATAACSDVLALPKTFDVMLVGLDSAGKTSILYRFAHRDPTNMLPATETTIGVESETISYRGHNITITEFGGSAKIRVCARVYFWNYYAFVFVVDATAPERFSEAKEEIQRLNNDSTKCASHPLLILVNKTDMAGAVDLATISQALGIDQISRLRKIIAVKGVSAMTGEGLDEVLEWLSTAVDHRLIEYHDRLRRTGRY</sequence>
<keyword evidence="4" id="KW-0479">Metal-binding</keyword>
<accession>A0A8H6YAY6</accession>
<evidence type="ECO:0000256" key="4">
    <source>
        <dbReference type="PIRSR" id="PIRSR606689-2"/>
    </source>
</evidence>
<dbReference type="PANTHER" id="PTHR11711">
    <property type="entry name" value="ADP RIBOSYLATION FACTOR-RELATED"/>
    <property type="match status" value="1"/>
</dbReference>
<evidence type="ECO:0000313" key="6">
    <source>
        <dbReference type="Proteomes" id="UP000620124"/>
    </source>
</evidence>
<dbReference type="AlphaFoldDB" id="A0A8H6YAY6"/>
<keyword evidence="6" id="KW-1185">Reference proteome</keyword>
<dbReference type="EMBL" id="JACAZI010000007">
    <property type="protein sequence ID" value="KAF7356408.1"/>
    <property type="molecule type" value="Genomic_DNA"/>
</dbReference>
<dbReference type="SUPFAM" id="SSF52540">
    <property type="entry name" value="P-loop containing nucleoside triphosphate hydrolases"/>
    <property type="match status" value="1"/>
</dbReference>
<reference evidence="5" key="1">
    <citation type="submission" date="2020-05" db="EMBL/GenBank/DDBJ databases">
        <title>Mycena genomes resolve the evolution of fungal bioluminescence.</title>
        <authorList>
            <person name="Tsai I.J."/>
        </authorList>
    </citation>
    <scope>NUCLEOTIDE SEQUENCE</scope>
    <source>
        <strain evidence="5">CCC161011</strain>
    </source>
</reference>
<proteinExistence type="predicted"/>
<comment type="caution">
    <text evidence="5">The sequence shown here is derived from an EMBL/GenBank/DDBJ whole genome shotgun (WGS) entry which is preliminary data.</text>
</comment>
<dbReference type="GO" id="GO:0003924">
    <property type="term" value="F:GTPase activity"/>
    <property type="evidence" value="ECO:0007669"/>
    <property type="project" value="InterPro"/>
</dbReference>
<name>A0A8H6YAY6_9AGAR</name>
<dbReference type="SMART" id="SM00177">
    <property type="entry name" value="ARF"/>
    <property type="match status" value="1"/>
</dbReference>
<dbReference type="CDD" id="cd00878">
    <property type="entry name" value="Arf_Arl"/>
    <property type="match status" value="1"/>
</dbReference>
<dbReference type="InterPro" id="IPR006689">
    <property type="entry name" value="Small_GTPase_ARF/SAR"/>
</dbReference>
<dbReference type="PROSITE" id="PS51419">
    <property type="entry name" value="RAB"/>
    <property type="match status" value="1"/>
</dbReference>
<evidence type="ECO:0000313" key="5">
    <source>
        <dbReference type="EMBL" id="KAF7356408.1"/>
    </source>
</evidence>
<organism evidence="5 6">
    <name type="scientific">Mycena venus</name>
    <dbReference type="NCBI Taxonomy" id="2733690"/>
    <lineage>
        <taxon>Eukaryota</taxon>
        <taxon>Fungi</taxon>
        <taxon>Dikarya</taxon>
        <taxon>Basidiomycota</taxon>
        <taxon>Agaricomycotina</taxon>
        <taxon>Agaricomycetes</taxon>
        <taxon>Agaricomycetidae</taxon>
        <taxon>Agaricales</taxon>
        <taxon>Marasmiineae</taxon>
        <taxon>Mycenaceae</taxon>
        <taxon>Mycena</taxon>
    </lineage>
</organism>
<keyword evidence="1 3" id="KW-0547">Nucleotide-binding</keyword>
<feature type="binding site" evidence="3">
    <location>
        <position position="78"/>
    </location>
    <ligand>
        <name>GTP</name>
        <dbReference type="ChEBI" id="CHEBI:37565"/>
    </ligand>
</feature>
<dbReference type="InterPro" id="IPR027417">
    <property type="entry name" value="P-loop_NTPase"/>
</dbReference>
<feature type="binding site" evidence="4">
    <location>
        <position position="35"/>
    </location>
    <ligand>
        <name>Mg(2+)</name>
        <dbReference type="ChEBI" id="CHEBI:18420"/>
    </ligand>
</feature>
<dbReference type="PROSITE" id="PS51417">
    <property type="entry name" value="ARF"/>
    <property type="match status" value="1"/>
</dbReference>
<dbReference type="Gene3D" id="3.40.50.300">
    <property type="entry name" value="P-loop containing nucleotide triphosphate hydrolases"/>
    <property type="match status" value="1"/>
</dbReference>
<dbReference type="Proteomes" id="UP000620124">
    <property type="component" value="Unassembled WGS sequence"/>
</dbReference>
<dbReference type="GO" id="GO:0005525">
    <property type="term" value="F:GTP binding"/>
    <property type="evidence" value="ECO:0007669"/>
    <property type="project" value="UniProtKB-KW"/>
</dbReference>
<dbReference type="NCBIfam" id="TIGR00231">
    <property type="entry name" value="small_GTP"/>
    <property type="match status" value="1"/>
</dbReference>
<gene>
    <name evidence="5" type="ORF">MVEN_00973400</name>
</gene>
<feature type="binding site" evidence="3">
    <location>
        <begin position="28"/>
        <end position="35"/>
    </location>
    <ligand>
        <name>GTP</name>
        <dbReference type="ChEBI" id="CHEBI:37565"/>
    </ligand>
</feature>